<keyword evidence="3" id="KW-1185">Reference proteome</keyword>
<dbReference type="Pfam" id="PF00535">
    <property type="entry name" value="Glycos_transf_2"/>
    <property type="match status" value="1"/>
</dbReference>
<dbReference type="PANTHER" id="PTHR43685:SF14">
    <property type="entry name" value="GLYCOSYLTRANSFERASE 2-LIKE DOMAIN-CONTAINING PROTEIN"/>
    <property type="match status" value="1"/>
</dbReference>
<dbReference type="InterPro" id="IPR050834">
    <property type="entry name" value="Glycosyltransf_2"/>
</dbReference>
<comment type="caution">
    <text evidence="2">The sequence shown here is derived from an EMBL/GenBank/DDBJ whole genome shotgun (WGS) entry which is preliminary data.</text>
</comment>
<dbReference type="EC" id="2.4.-.-" evidence="2"/>
<dbReference type="GO" id="GO:0016757">
    <property type="term" value="F:glycosyltransferase activity"/>
    <property type="evidence" value="ECO:0007669"/>
    <property type="project" value="UniProtKB-KW"/>
</dbReference>
<name>A0ABT9EPJ1_9SPHN</name>
<accession>A0ABT9EPJ1</accession>
<gene>
    <name evidence="2" type="ORF">Q5H91_16325</name>
</gene>
<sequence>MTTPFLVILPVRNGGAYVRQAIASIVGQSDPDFRLVVLENASEDDTVAIVRSFADPRIEVVPAPRPLSIDENWARAKDVVAQVAGDTLVTFLGHDDYLYPDFIARMRALAQSDPEATLLQCHFDLIDAAGTLIRPCRPIAEQESWRDLAAMIAWGLRDAFGTGYVFRAADYLAVGGIPPLPGILYADHLLFLRLTRRGHKRATPSVDCAYRLHDSSMSNTVSIARINQRLEAFAAFAAILDSEFAALTDDDRGRQAMLTLLSREMFVFDGPMVRTSFDARGRARLDAIAGRIKALGGSRDVRHWAYQASRSERLWGRTRRALAYARARMRR</sequence>
<keyword evidence="2" id="KW-0808">Transferase</keyword>
<dbReference type="EMBL" id="JAUUDS010000014">
    <property type="protein sequence ID" value="MDP1028790.1"/>
    <property type="molecule type" value="Genomic_DNA"/>
</dbReference>
<dbReference type="InterPro" id="IPR001173">
    <property type="entry name" value="Glyco_trans_2-like"/>
</dbReference>
<reference evidence="2 3" key="1">
    <citation type="submission" date="2023-07" db="EMBL/GenBank/DDBJ databases">
        <authorList>
            <person name="Kim M.K."/>
        </authorList>
    </citation>
    <scope>NUCLEOTIDE SEQUENCE [LARGE SCALE GENOMIC DNA]</scope>
    <source>
        <strain evidence="2 3">KR1UV-12</strain>
    </source>
</reference>
<protein>
    <submittedName>
        <fullName evidence="2">Glycosyltransferase</fullName>
        <ecNumber evidence="2">2.4.-.-</ecNumber>
    </submittedName>
</protein>
<dbReference type="RefSeq" id="WP_305174501.1">
    <property type="nucleotide sequence ID" value="NZ_JAUUDS010000014.1"/>
</dbReference>
<dbReference type="PANTHER" id="PTHR43685">
    <property type="entry name" value="GLYCOSYLTRANSFERASE"/>
    <property type="match status" value="1"/>
</dbReference>
<dbReference type="Gene3D" id="3.90.550.10">
    <property type="entry name" value="Spore Coat Polysaccharide Biosynthesis Protein SpsA, Chain A"/>
    <property type="match status" value="1"/>
</dbReference>
<keyword evidence="2" id="KW-0328">Glycosyltransferase</keyword>
<dbReference type="SUPFAM" id="SSF53448">
    <property type="entry name" value="Nucleotide-diphospho-sugar transferases"/>
    <property type="match status" value="1"/>
</dbReference>
<dbReference type="InterPro" id="IPR029044">
    <property type="entry name" value="Nucleotide-diphossugar_trans"/>
</dbReference>
<evidence type="ECO:0000259" key="1">
    <source>
        <dbReference type="Pfam" id="PF00535"/>
    </source>
</evidence>
<organism evidence="2 3">
    <name type="scientific">Sphingomonas aurea</name>
    <dbReference type="NCBI Taxonomy" id="3063994"/>
    <lineage>
        <taxon>Bacteria</taxon>
        <taxon>Pseudomonadati</taxon>
        <taxon>Pseudomonadota</taxon>
        <taxon>Alphaproteobacteria</taxon>
        <taxon>Sphingomonadales</taxon>
        <taxon>Sphingomonadaceae</taxon>
        <taxon>Sphingomonas</taxon>
    </lineage>
</organism>
<evidence type="ECO:0000313" key="2">
    <source>
        <dbReference type="EMBL" id="MDP1028790.1"/>
    </source>
</evidence>
<dbReference type="Proteomes" id="UP001230685">
    <property type="component" value="Unassembled WGS sequence"/>
</dbReference>
<feature type="domain" description="Glycosyltransferase 2-like" evidence="1">
    <location>
        <begin position="7"/>
        <end position="117"/>
    </location>
</feature>
<proteinExistence type="predicted"/>
<evidence type="ECO:0000313" key="3">
    <source>
        <dbReference type="Proteomes" id="UP001230685"/>
    </source>
</evidence>